<accession>A0ABR4PY63</accession>
<dbReference type="PANTHER" id="PTHR32332">
    <property type="entry name" value="2-NITROPROPANE DIOXYGENASE"/>
    <property type="match status" value="1"/>
</dbReference>
<name>A0ABR4PY63_9HELO</name>
<evidence type="ECO:0000256" key="2">
    <source>
        <dbReference type="ARBA" id="ARBA00022643"/>
    </source>
</evidence>
<sequence length="351" mass="36702">MSSQLLQRHYPWTTTPLISSAPMRLISTTPLALAVSQASGLGFLGIGTDSSVLSDLLASTASALSNSPISNVPEGILPIGVGFIIWGASLPTAIAALSAAPLKPAAIWLFAPESSSDLEEWTSSLRDACKGRSRIWIQVGTVSTAVEVARSCTPDVLVIQGSDAGGHGLAHSSSIISLLPECEDRLAKQGFKDIPLIAAGGISDGRGVAAALMLGASGVCLGTRFLASPEAAITQGYRDAVVSAHDGGVSTKRSSVYDQLRGTTGWPKEYNGRGVLNQSFRDFESGMDDGENKKLYEEALRLGDAGWGEKGRLTTYAGTAVGLVKKVMPAGEIVQEVLKDSRERLRAGAEF</sequence>
<comment type="caution">
    <text evidence="4">The sequence shown here is derived from an EMBL/GenBank/DDBJ whole genome shotgun (WGS) entry which is preliminary data.</text>
</comment>
<dbReference type="Gene3D" id="3.20.20.70">
    <property type="entry name" value="Aldolase class I"/>
    <property type="match status" value="1"/>
</dbReference>
<keyword evidence="3" id="KW-0560">Oxidoreductase</keyword>
<protein>
    <submittedName>
        <fullName evidence="4">2-nitropropane dioxygenase</fullName>
    </submittedName>
</protein>
<reference evidence="4 5" key="1">
    <citation type="submission" date="2024-06" db="EMBL/GenBank/DDBJ databases">
        <title>Complete genome of Phlyctema vagabunda strain 19-DSS-EL-015.</title>
        <authorList>
            <person name="Fiorenzani C."/>
        </authorList>
    </citation>
    <scope>NUCLEOTIDE SEQUENCE [LARGE SCALE GENOMIC DNA]</scope>
    <source>
        <strain evidence="4 5">19-DSS-EL-015</strain>
    </source>
</reference>
<keyword evidence="1" id="KW-0285">Flavoprotein</keyword>
<dbReference type="Proteomes" id="UP001629113">
    <property type="component" value="Unassembled WGS sequence"/>
</dbReference>
<evidence type="ECO:0000313" key="5">
    <source>
        <dbReference type="Proteomes" id="UP001629113"/>
    </source>
</evidence>
<dbReference type="InterPro" id="IPR013785">
    <property type="entry name" value="Aldolase_TIM"/>
</dbReference>
<dbReference type="EMBL" id="JBFCZG010000001">
    <property type="protein sequence ID" value="KAL3428281.1"/>
    <property type="molecule type" value="Genomic_DNA"/>
</dbReference>
<dbReference type="SUPFAM" id="SSF51412">
    <property type="entry name" value="Inosine monophosphate dehydrogenase (IMPDH)"/>
    <property type="match status" value="1"/>
</dbReference>
<keyword evidence="4" id="KW-0223">Dioxygenase</keyword>
<keyword evidence="5" id="KW-1185">Reference proteome</keyword>
<evidence type="ECO:0000256" key="3">
    <source>
        <dbReference type="ARBA" id="ARBA00023002"/>
    </source>
</evidence>
<keyword evidence="2" id="KW-0288">FMN</keyword>
<dbReference type="GO" id="GO:0051213">
    <property type="term" value="F:dioxygenase activity"/>
    <property type="evidence" value="ECO:0007669"/>
    <property type="project" value="UniProtKB-KW"/>
</dbReference>
<dbReference type="CDD" id="cd04730">
    <property type="entry name" value="NPD_like"/>
    <property type="match status" value="1"/>
</dbReference>
<proteinExistence type="predicted"/>
<gene>
    <name evidence="4" type="ORF">PVAG01_01790</name>
</gene>
<organism evidence="4 5">
    <name type="scientific">Phlyctema vagabunda</name>
    <dbReference type="NCBI Taxonomy" id="108571"/>
    <lineage>
        <taxon>Eukaryota</taxon>
        <taxon>Fungi</taxon>
        <taxon>Dikarya</taxon>
        <taxon>Ascomycota</taxon>
        <taxon>Pezizomycotina</taxon>
        <taxon>Leotiomycetes</taxon>
        <taxon>Helotiales</taxon>
        <taxon>Dermateaceae</taxon>
        <taxon>Phlyctema</taxon>
    </lineage>
</organism>
<evidence type="ECO:0000313" key="4">
    <source>
        <dbReference type="EMBL" id="KAL3428281.1"/>
    </source>
</evidence>
<dbReference type="Pfam" id="PF03060">
    <property type="entry name" value="NMO"/>
    <property type="match status" value="1"/>
</dbReference>
<evidence type="ECO:0000256" key="1">
    <source>
        <dbReference type="ARBA" id="ARBA00022630"/>
    </source>
</evidence>
<dbReference type="PANTHER" id="PTHR32332:SF34">
    <property type="entry name" value="2-NITROPROPANE DIOXYGENASE FAMILY, PUTATIVE-RELATED"/>
    <property type="match status" value="1"/>
</dbReference>
<dbReference type="InterPro" id="IPR004136">
    <property type="entry name" value="NMO"/>
</dbReference>